<dbReference type="SUPFAM" id="SSF46785">
    <property type="entry name" value="Winged helix' DNA-binding domain"/>
    <property type="match status" value="1"/>
</dbReference>
<proteinExistence type="predicted"/>
<dbReference type="GO" id="GO:0003700">
    <property type="term" value="F:DNA-binding transcription factor activity"/>
    <property type="evidence" value="ECO:0007669"/>
    <property type="project" value="InterPro"/>
</dbReference>
<organism evidence="2 3">
    <name type="scientific">Nocardia huaxiensis</name>
    <dbReference type="NCBI Taxonomy" id="2755382"/>
    <lineage>
        <taxon>Bacteria</taxon>
        <taxon>Bacillati</taxon>
        <taxon>Actinomycetota</taxon>
        <taxon>Actinomycetes</taxon>
        <taxon>Mycobacteriales</taxon>
        <taxon>Nocardiaceae</taxon>
        <taxon>Nocardia</taxon>
    </lineage>
</organism>
<gene>
    <name evidence="2" type="ORF">H0264_07455</name>
</gene>
<dbReference type="Proteomes" id="UP000515512">
    <property type="component" value="Chromosome"/>
</dbReference>
<evidence type="ECO:0000313" key="3">
    <source>
        <dbReference type="Proteomes" id="UP000515512"/>
    </source>
</evidence>
<dbReference type="InterPro" id="IPR036390">
    <property type="entry name" value="WH_DNA-bd_sf"/>
</dbReference>
<dbReference type="PANTHER" id="PTHR33164:SF101">
    <property type="entry name" value="TRANSCRIPTIONAL REPRESSOR MPRA"/>
    <property type="match status" value="1"/>
</dbReference>
<dbReference type="PANTHER" id="PTHR33164">
    <property type="entry name" value="TRANSCRIPTIONAL REGULATOR, MARR FAMILY"/>
    <property type="match status" value="1"/>
</dbReference>
<dbReference type="InterPro" id="IPR036388">
    <property type="entry name" value="WH-like_DNA-bd_sf"/>
</dbReference>
<feature type="domain" description="HTH marR-type" evidence="1">
    <location>
        <begin position="30"/>
        <end position="163"/>
    </location>
</feature>
<dbReference type="AlphaFoldDB" id="A0A7D6VD31"/>
<protein>
    <submittedName>
        <fullName evidence="2">MarR family transcriptional regulator</fullName>
    </submittedName>
</protein>
<dbReference type="SMART" id="SM00347">
    <property type="entry name" value="HTH_MARR"/>
    <property type="match status" value="1"/>
</dbReference>
<dbReference type="Gene3D" id="1.10.10.10">
    <property type="entry name" value="Winged helix-like DNA-binding domain superfamily/Winged helix DNA-binding domain"/>
    <property type="match status" value="1"/>
</dbReference>
<evidence type="ECO:0000259" key="1">
    <source>
        <dbReference type="PROSITE" id="PS50995"/>
    </source>
</evidence>
<keyword evidence="3" id="KW-1185">Reference proteome</keyword>
<dbReference type="Pfam" id="PF12802">
    <property type="entry name" value="MarR_2"/>
    <property type="match status" value="1"/>
</dbReference>
<accession>A0A7D6VD31</accession>
<dbReference type="GO" id="GO:0006950">
    <property type="term" value="P:response to stress"/>
    <property type="evidence" value="ECO:0007669"/>
    <property type="project" value="TreeGrafter"/>
</dbReference>
<dbReference type="RefSeq" id="WP_181583286.1">
    <property type="nucleotide sequence ID" value="NZ_CP059399.1"/>
</dbReference>
<dbReference type="InterPro" id="IPR039422">
    <property type="entry name" value="MarR/SlyA-like"/>
</dbReference>
<dbReference type="EMBL" id="CP059399">
    <property type="protein sequence ID" value="QLY32113.1"/>
    <property type="molecule type" value="Genomic_DNA"/>
</dbReference>
<evidence type="ECO:0000313" key="2">
    <source>
        <dbReference type="EMBL" id="QLY32113.1"/>
    </source>
</evidence>
<sequence length="180" mass="19758">MSRPRPLPLDPIEEAHRQWGEHGWGDVADGMAAVTSLVRAQQIVMARVDEALKPSGLTFSRYELLQLLSFSKTGALPMAVASARLQVHPTSVTNTVDRLEAAKLVKRVPHPSDRRATLIEITDAGRELVATATEQLNRRVFAETGLPPERLQLLLELLAEFRQSAGDFDSGGSPTRWAGQ</sequence>
<dbReference type="KEGG" id="nhu:H0264_07455"/>
<dbReference type="PROSITE" id="PS50995">
    <property type="entry name" value="HTH_MARR_2"/>
    <property type="match status" value="1"/>
</dbReference>
<dbReference type="InterPro" id="IPR000835">
    <property type="entry name" value="HTH_MarR-typ"/>
</dbReference>
<reference evidence="2 3" key="1">
    <citation type="submission" date="2020-07" db="EMBL/GenBank/DDBJ databases">
        <authorList>
            <person name="Zhuang K."/>
            <person name="Ran Y."/>
        </authorList>
    </citation>
    <scope>NUCLEOTIDE SEQUENCE [LARGE SCALE GENOMIC DNA]</scope>
    <source>
        <strain evidence="2 3">WCH-YHL-001</strain>
    </source>
</reference>
<name>A0A7D6VD31_9NOCA</name>